<dbReference type="InterPro" id="IPR036412">
    <property type="entry name" value="HAD-like_sf"/>
</dbReference>
<comment type="caution">
    <text evidence="1">The sequence shown here is derived from an EMBL/GenBank/DDBJ whole genome shotgun (WGS) entry which is preliminary data.</text>
</comment>
<dbReference type="InParanoid" id="U5DJW7"/>
<dbReference type="PANTHER" id="PTHR43434">
    <property type="entry name" value="PHOSPHOGLYCOLATE PHOSPHATASE"/>
    <property type="match status" value="1"/>
</dbReference>
<dbReference type="Pfam" id="PF00702">
    <property type="entry name" value="Hydrolase"/>
    <property type="match status" value="1"/>
</dbReference>
<dbReference type="Proteomes" id="UP000016960">
    <property type="component" value="Unassembled WGS sequence"/>
</dbReference>
<name>U5DJW7_9CHRO</name>
<gene>
    <name evidence="1" type="ORF">KR51_00025850</name>
</gene>
<proteinExistence type="predicted"/>
<dbReference type="InterPro" id="IPR023214">
    <property type="entry name" value="HAD_sf"/>
</dbReference>
<dbReference type="SUPFAM" id="SSF56784">
    <property type="entry name" value="HAD-like"/>
    <property type="match status" value="1"/>
</dbReference>
<keyword evidence="2" id="KW-1185">Reference proteome</keyword>
<dbReference type="GO" id="GO:0005829">
    <property type="term" value="C:cytosol"/>
    <property type="evidence" value="ECO:0007669"/>
    <property type="project" value="TreeGrafter"/>
</dbReference>
<dbReference type="Gene3D" id="3.40.50.1000">
    <property type="entry name" value="HAD superfamily/HAD-like"/>
    <property type="match status" value="1"/>
</dbReference>
<evidence type="ECO:0000313" key="2">
    <source>
        <dbReference type="Proteomes" id="UP000016960"/>
    </source>
</evidence>
<dbReference type="RefSeq" id="WP_022607958.1">
    <property type="nucleotide sequence ID" value="NZ_ASSJ01000066.1"/>
</dbReference>
<dbReference type="GO" id="GO:0008967">
    <property type="term" value="F:phosphoglycolate phosphatase activity"/>
    <property type="evidence" value="ECO:0007669"/>
    <property type="project" value="TreeGrafter"/>
</dbReference>
<dbReference type="AlphaFoldDB" id="U5DJW7"/>
<accession>U5DJW7</accession>
<reference evidence="1 2" key="1">
    <citation type="submission" date="2013-05" db="EMBL/GenBank/DDBJ databases">
        <title>Draft genome sequence of Rubidibacter lacunae KORDI 51-2.</title>
        <authorList>
            <person name="Choi D.H."/>
            <person name="Noh J.H."/>
            <person name="Kwon K.-K."/>
            <person name="Lee J.-H."/>
            <person name="Ryu J.-Y."/>
        </authorList>
    </citation>
    <scope>NUCLEOTIDE SEQUENCE [LARGE SCALE GENOMIC DNA]</scope>
    <source>
        <strain evidence="1 2">KORDI 51-2</strain>
    </source>
</reference>
<dbReference type="PANTHER" id="PTHR43434:SF21">
    <property type="entry name" value="SLL0295 PROTEIN"/>
    <property type="match status" value="1"/>
</dbReference>
<dbReference type="eggNOG" id="COG0546">
    <property type="taxonomic scope" value="Bacteria"/>
</dbReference>
<protein>
    <submittedName>
        <fullName evidence="1">Putative phosphatase</fullName>
    </submittedName>
</protein>
<dbReference type="GO" id="GO:0006281">
    <property type="term" value="P:DNA repair"/>
    <property type="evidence" value="ECO:0007669"/>
    <property type="project" value="TreeGrafter"/>
</dbReference>
<sequence>MRFALPTSAPALLALDFDGVICDGRHEYFQTSWRTYRQLWQPAISQPPEGLQDGFFRLRPIIETGWEMPVLLHVLLQDTPESEIWNDWSALVARALEAAELERSKVARCLDGVRDEWIATNLSEWLDLHRFYPGVAASLQARTRQDDLLVYIITTKEGRFTNQLLARAGVELPRDRVIGKEIRQPKPDTLEKLLATTGTPSDRLWFVEDRLKALEAVTERSNLDGARLFLASWGYTTDAQLERARRSDRLQLLNLEQFAADWADWLPS</sequence>
<dbReference type="EMBL" id="ASSJ01000066">
    <property type="protein sequence ID" value="ERN40874.1"/>
    <property type="molecule type" value="Genomic_DNA"/>
</dbReference>
<organism evidence="1 2">
    <name type="scientific">Rubidibacter lacunae KORDI 51-2</name>
    <dbReference type="NCBI Taxonomy" id="582515"/>
    <lineage>
        <taxon>Bacteria</taxon>
        <taxon>Bacillati</taxon>
        <taxon>Cyanobacteriota</taxon>
        <taxon>Cyanophyceae</taxon>
        <taxon>Oscillatoriophycideae</taxon>
        <taxon>Chroococcales</taxon>
        <taxon>Aphanothecaceae</taxon>
        <taxon>Rubidibacter</taxon>
    </lineage>
</organism>
<dbReference type="STRING" id="582515.KR51_00025850"/>
<evidence type="ECO:0000313" key="1">
    <source>
        <dbReference type="EMBL" id="ERN40874.1"/>
    </source>
</evidence>
<dbReference type="PATRIC" id="fig|582515.4.peg.2912"/>
<dbReference type="InterPro" id="IPR050155">
    <property type="entry name" value="HAD-like_hydrolase_sf"/>
</dbReference>